<dbReference type="AlphaFoldDB" id="A0A6L9G674"/>
<name>A0A6L9G674_9MICC</name>
<keyword evidence="1" id="KW-0812">Transmembrane</keyword>
<feature type="transmembrane region" description="Helical" evidence="1">
    <location>
        <begin position="21"/>
        <end position="42"/>
    </location>
</feature>
<feature type="transmembrane region" description="Helical" evidence="1">
    <location>
        <begin position="178"/>
        <end position="196"/>
    </location>
</feature>
<keyword evidence="1" id="KW-1133">Transmembrane helix</keyword>
<dbReference type="Proteomes" id="UP000477543">
    <property type="component" value="Unassembled WGS sequence"/>
</dbReference>
<protein>
    <submittedName>
        <fullName evidence="2">ABC transporter</fullName>
    </submittedName>
</protein>
<reference evidence="2 3" key="1">
    <citation type="submission" date="2020-01" db="EMBL/GenBank/DDBJ databases">
        <title>Glutamicibacter soli M275.</title>
        <authorList>
            <person name="Meng X."/>
        </authorList>
    </citation>
    <scope>NUCLEOTIDE SEQUENCE [LARGE SCALE GENOMIC DNA]</scope>
    <source>
        <strain evidence="2 3">M275</strain>
    </source>
</reference>
<feature type="transmembrane region" description="Helical" evidence="1">
    <location>
        <begin position="147"/>
        <end position="171"/>
    </location>
</feature>
<comment type="caution">
    <text evidence="2">The sequence shown here is derived from an EMBL/GenBank/DDBJ whole genome shotgun (WGS) entry which is preliminary data.</text>
</comment>
<evidence type="ECO:0000256" key="1">
    <source>
        <dbReference type="SAM" id="Phobius"/>
    </source>
</evidence>
<gene>
    <name evidence="2" type="ORF">GT020_11865</name>
</gene>
<dbReference type="RefSeq" id="WP_161449392.1">
    <property type="nucleotide sequence ID" value="NZ_WYDN01000010.1"/>
</dbReference>
<sequence>MITLTQLGRATRAESSKFLSLRSLTELFAAGILATIALGWLLGASAKASGENGYDTAMPAPLLVFATLQFGQLLFAAAAVLHLTGEYSADQIGSTLQAVPRRGVLLAAKSIVVVAAGFLGGVLAIALGTIPTALGAERFGVFTAGDLVSAALGAGGYLALLGLMVIGLGLLIRNSAGAIVAMLMLVIGLPQILQMVRIEWVQEMVAYLPSNAATFMATGAVEPYGPGIALLVLIAWAAVLLGAGAARFMRSDA</sequence>
<proteinExistence type="predicted"/>
<feature type="transmembrane region" description="Helical" evidence="1">
    <location>
        <begin position="104"/>
        <end position="127"/>
    </location>
</feature>
<accession>A0A6L9G674</accession>
<feature type="transmembrane region" description="Helical" evidence="1">
    <location>
        <begin position="228"/>
        <end position="249"/>
    </location>
</feature>
<evidence type="ECO:0000313" key="3">
    <source>
        <dbReference type="Proteomes" id="UP000477543"/>
    </source>
</evidence>
<feature type="transmembrane region" description="Helical" evidence="1">
    <location>
        <begin position="62"/>
        <end position="83"/>
    </location>
</feature>
<keyword evidence="1" id="KW-0472">Membrane</keyword>
<evidence type="ECO:0000313" key="2">
    <source>
        <dbReference type="EMBL" id="NAZ16754.1"/>
    </source>
</evidence>
<dbReference type="EMBL" id="WYDN01000010">
    <property type="protein sequence ID" value="NAZ16754.1"/>
    <property type="molecule type" value="Genomic_DNA"/>
</dbReference>
<organism evidence="2 3">
    <name type="scientific">Glutamicibacter soli</name>
    <dbReference type="NCBI Taxonomy" id="453836"/>
    <lineage>
        <taxon>Bacteria</taxon>
        <taxon>Bacillati</taxon>
        <taxon>Actinomycetota</taxon>
        <taxon>Actinomycetes</taxon>
        <taxon>Micrococcales</taxon>
        <taxon>Micrococcaceae</taxon>
        <taxon>Glutamicibacter</taxon>
    </lineage>
</organism>